<evidence type="ECO:0000313" key="4">
    <source>
        <dbReference type="Proteomes" id="UP000531561"/>
    </source>
</evidence>
<gene>
    <name evidence="3" type="ORF">Bfra_008262</name>
</gene>
<dbReference type="GO" id="GO:0004801">
    <property type="term" value="F:transaldolase activity"/>
    <property type="evidence" value="ECO:0007669"/>
    <property type="project" value="UniProtKB-EC"/>
</dbReference>
<name>A0A8H6EID4_9HELO</name>
<reference evidence="3 4" key="1">
    <citation type="journal article" date="2020" name="Phytopathology">
        <title>A high-quality genome resource of Botrytis fragariae, a new and rapidly spreading fungal pathogen causing strawberry gray mold in the U.S.A.</title>
        <authorList>
            <person name="Wu Y."/>
            <person name="Saski C.A."/>
            <person name="Schnabel G."/>
            <person name="Xiao S."/>
            <person name="Hu M."/>
        </authorList>
    </citation>
    <scope>NUCLEOTIDE SEQUENCE [LARGE SCALE GENOMIC DNA]</scope>
    <source>
        <strain evidence="3 4">BVB16</strain>
    </source>
</reference>
<dbReference type="AlphaFoldDB" id="A0A8H6EID4"/>
<comment type="function">
    <text evidence="2">Catalyzes the rate-limiting step of the non-oxidative phase in the pentose phosphate pathway. Catalyzes the reversible conversion of sedheptulose-7-phosphate and D-glyceraldehyde 3-phosphate into erythrose-4-phosphate and beta-D-fructose 6-phosphate.</text>
</comment>
<dbReference type="SUPFAM" id="SSF51569">
    <property type="entry name" value="Aldolase"/>
    <property type="match status" value="1"/>
</dbReference>
<dbReference type="GO" id="GO:0005975">
    <property type="term" value="P:carbohydrate metabolic process"/>
    <property type="evidence" value="ECO:0007669"/>
    <property type="project" value="InterPro"/>
</dbReference>
<dbReference type="PANTHER" id="PTHR10683:SF34">
    <property type="entry name" value="TRANSALDOLASE"/>
    <property type="match status" value="1"/>
</dbReference>
<dbReference type="EC" id="2.2.1.2" evidence="2"/>
<dbReference type="PROSITE" id="PS00958">
    <property type="entry name" value="TRANSALDOLASE_2"/>
    <property type="match status" value="1"/>
</dbReference>
<evidence type="ECO:0000256" key="1">
    <source>
        <dbReference type="ARBA" id="ARBA00023270"/>
    </source>
</evidence>
<keyword evidence="4" id="KW-1185">Reference proteome</keyword>
<evidence type="ECO:0000313" key="3">
    <source>
        <dbReference type="EMBL" id="KAF5872985.1"/>
    </source>
</evidence>
<dbReference type="InterPro" id="IPR018225">
    <property type="entry name" value="Transaldolase_AS"/>
</dbReference>
<dbReference type="Pfam" id="PF00923">
    <property type="entry name" value="TAL_FSA"/>
    <property type="match status" value="1"/>
</dbReference>
<dbReference type="PANTHER" id="PTHR10683">
    <property type="entry name" value="TRANSALDOLASE"/>
    <property type="match status" value="1"/>
</dbReference>
<dbReference type="GeneID" id="59262317"/>
<dbReference type="GO" id="GO:0009052">
    <property type="term" value="P:pentose-phosphate shunt, non-oxidative branch"/>
    <property type="evidence" value="ECO:0007669"/>
    <property type="project" value="TreeGrafter"/>
</dbReference>
<comment type="pathway">
    <text evidence="2">Carbohydrate degradation; pentose phosphate pathway; D-glyceraldehyde 3-phosphate and beta-D-fructose 6-phosphate from D-ribose 5-phosphate and D-xylulose 5-phosphate (non-oxidative stage): step 2/3.</text>
</comment>
<dbReference type="Gene3D" id="3.20.20.70">
    <property type="entry name" value="Aldolase class I"/>
    <property type="match status" value="1"/>
</dbReference>
<comment type="caution">
    <text evidence="3">The sequence shown here is derived from an EMBL/GenBank/DDBJ whole genome shotgun (WGS) entry which is preliminary data.</text>
</comment>
<proteinExistence type="predicted"/>
<dbReference type="InterPro" id="IPR013785">
    <property type="entry name" value="Aldolase_TIM"/>
</dbReference>
<keyword evidence="2" id="KW-0808">Transferase</keyword>
<sequence length="387" mass="43572">MAPQNLLELLRSRTVVDCDTMEFEVAKSLGPFTDCTSNQAIAFFELQKPENKTLLEETAETTQKLLRTQDYQDVKFSELAVEVAMVKLQLAIASVVTGFVHVQTNPYHSYGTEEMIQDARRIISIFRHLDSGFDTNRICLKIPSTWEGLQACKFLEREGIRTLATTLFSIEQAALAGEVQCTYVAPYVNELKVHFDAGFTDTNKAHQLCFEIQQYYSKNNLRTKVLPASLTNIDEIMTLAGVDHITIAPALLRDLAATAVEGYEVKSLFDGDGREESQSTALEFDNDESLWRIRFTRSVKGEAERKLSQAINIFCDMQTQLEAMIAQSIAIVQYKICEVRSSLESSRNTNVIEANSKRISTRPTRKGSVVNLVFRDLYESNQGAKSE</sequence>
<dbReference type="UniPathway" id="UPA00115">
    <property type="reaction ID" value="UER00414"/>
</dbReference>
<keyword evidence="2" id="KW-0570">Pentose shunt</keyword>
<dbReference type="Proteomes" id="UP000531561">
    <property type="component" value="Unassembled WGS sequence"/>
</dbReference>
<dbReference type="EMBL" id="JABFCT010000009">
    <property type="protein sequence ID" value="KAF5872985.1"/>
    <property type="molecule type" value="Genomic_DNA"/>
</dbReference>
<protein>
    <recommendedName>
        <fullName evidence="2">Transaldolase</fullName>
        <ecNumber evidence="2">2.2.1.2</ecNumber>
    </recommendedName>
</protein>
<comment type="catalytic activity">
    <reaction evidence="2">
        <text>D-sedoheptulose 7-phosphate + D-glyceraldehyde 3-phosphate = D-erythrose 4-phosphate + beta-D-fructose 6-phosphate</text>
        <dbReference type="Rhea" id="RHEA:17053"/>
        <dbReference type="ChEBI" id="CHEBI:16897"/>
        <dbReference type="ChEBI" id="CHEBI:57483"/>
        <dbReference type="ChEBI" id="CHEBI:57634"/>
        <dbReference type="ChEBI" id="CHEBI:59776"/>
        <dbReference type="EC" id="2.2.1.2"/>
    </reaction>
</comment>
<organism evidence="3 4">
    <name type="scientific">Botrytis fragariae</name>
    <dbReference type="NCBI Taxonomy" id="1964551"/>
    <lineage>
        <taxon>Eukaryota</taxon>
        <taxon>Fungi</taxon>
        <taxon>Dikarya</taxon>
        <taxon>Ascomycota</taxon>
        <taxon>Pezizomycotina</taxon>
        <taxon>Leotiomycetes</taxon>
        <taxon>Helotiales</taxon>
        <taxon>Sclerotiniaceae</taxon>
        <taxon>Botrytis</taxon>
    </lineage>
</organism>
<dbReference type="InterPro" id="IPR001585">
    <property type="entry name" value="TAL/FSA"/>
</dbReference>
<keyword evidence="1" id="KW-0704">Schiff base</keyword>
<dbReference type="OrthoDB" id="1711136at2759"/>
<evidence type="ECO:0000256" key="2">
    <source>
        <dbReference type="RuleBase" id="RU000501"/>
    </source>
</evidence>
<dbReference type="RefSeq" id="XP_037191931.1">
    <property type="nucleotide sequence ID" value="XM_037338625.1"/>
</dbReference>
<accession>A0A8H6EID4</accession>